<dbReference type="Proteomes" id="UP000053989">
    <property type="component" value="Unassembled WGS sequence"/>
</dbReference>
<feature type="compositionally biased region" description="Polar residues" evidence="1">
    <location>
        <begin position="75"/>
        <end position="90"/>
    </location>
</feature>
<proteinExistence type="predicted"/>
<feature type="compositionally biased region" description="Polar residues" evidence="1">
    <location>
        <begin position="102"/>
        <end position="115"/>
    </location>
</feature>
<reference evidence="3" key="2">
    <citation type="submission" date="2015-01" db="EMBL/GenBank/DDBJ databases">
        <title>Evolutionary Origins and Diversification of the Mycorrhizal Mutualists.</title>
        <authorList>
            <consortium name="DOE Joint Genome Institute"/>
            <consortium name="Mycorrhizal Genomics Consortium"/>
            <person name="Kohler A."/>
            <person name="Kuo A."/>
            <person name="Nagy L.G."/>
            <person name="Floudas D."/>
            <person name="Copeland A."/>
            <person name="Barry K.W."/>
            <person name="Cichocki N."/>
            <person name="Veneault-Fourrey C."/>
            <person name="LaButti K."/>
            <person name="Lindquist E.A."/>
            <person name="Lipzen A."/>
            <person name="Lundell T."/>
            <person name="Morin E."/>
            <person name="Murat C."/>
            <person name="Riley R."/>
            <person name="Ohm R."/>
            <person name="Sun H."/>
            <person name="Tunlid A."/>
            <person name="Henrissat B."/>
            <person name="Grigoriev I.V."/>
            <person name="Hibbett D.S."/>
            <person name="Martin F."/>
        </authorList>
    </citation>
    <scope>NUCLEOTIDE SEQUENCE [LARGE SCALE GENOMIC DNA]</scope>
    <source>
        <strain evidence="3">Foug A</strain>
    </source>
</reference>
<evidence type="ECO:0000256" key="1">
    <source>
        <dbReference type="SAM" id="MobiDB-lite"/>
    </source>
</evidence>
<feature type="region of interest" description="Disordered" evidence="1">
    <location>
        <begin position="1"/>
        <end position="31"/>
    </location>
</feature>
<dbReference type="EMBL" id="KN822041">
    <property type="protein sequence ID" value="KIM62624.1"/>
    <property type="molecule type" value="Genomic_DNA"/>
</dbReference>
<gene>
    <name evidence="2" type="ORF">SCLCIDRAFT_24913</name>
</gene>
<feature type="compositionally biased region" description="Basic and acidic residues" evidence="1">
    <location>
        <begin position="1"/>
        <end position="11"/>
    </location>
</feature>
<evidence type="ECO:0000313" key="3">
    <source>
        <dbReference type="Proteomes" id="UP000053989"/>
    </source>
</evidence>
<name>A0A0C3E2B6_9AGAM</name>
<accession>A0A0C3E2B6</accession>
<feature type="region of interest" description="Disordered" evidence="1">
    <location>
        <begin position="310"/>
        <end position="331"/>
    </location>
</feature>
<reference evidence="2 3" key="1">
    <citation type="submission" date="2014-04" db="EMBL/GenBank/DDBJ databases">
        <authorList>
            <consortium name="DOE Joint Genome Institute"/>
            <person name="Kuo A."/>
            <person name="Kohler A."/>
            <person name="Nagy L.G."/>
            <person name="Floudas D."/>
            <person name="Copeland A."/>
            <person name="Barry K.W."/>
            <person name="Cichocki N."/>
            <person name="Veneault-Fourrey C."/>
            <person name="LaButti K."/>
            <person name="Lindquist E.A."/>
            <person name="Lipzen A."/>
            <person name="Lundell T."/>
            <person name="Morin E."/>
            <person name="Murat C."/>
            <person name="Sun H."/>
            <person name="Tunlid A."/>
            <person name="Henrissat B."/>
            <person name="Grigoriev I.V."/>
            <person name="Hibbett D.S."/>
            <person name="Martin F."/>
            <person name="Nordberg H.P."/>
            <person name="Cantor M.N."/>
            <person name="Hua S.X."/>
        </authorList>
    </citation>
    <scope>NUCLEOTIDE SEQUENCE [LARGE SCALE GENOMIC DNA]</scope>
    <source>
        <strain evidence="2 3">Foug A</strain>
    </source>
</reference>
<sequence>MPPPSIDKERIASTTDWMPPSPTSTGVTISHPDGHCIPPSLPSNLLACATLTFTPDVVRDLDAMSMDSDGEGRSTRAQLPVSSPSRSGSTEWMPPSPPLVAQPSTRSSSEATQSHAWFPPSLPPGVATSDLSCSPAIDSQDWMPPLPPIIAAAWIPPSPIHGSNPRTSAMASPSSATSNEWILPSPVVEASSHEAASGSQGRFREHMRPEDVEYYEMLDRINGLQVHLNPFESEQVSLAYTRQVATSLPLRERPDLLPLDAALDHPIILAYIHYANSMIDTANLWQSEMCHRGMLANMRDMLAGSAELADNGSMTENDHSEDIVALDPSML</sequence>
<protein>
    <submittedName>
        <fullName evidence="2">Uncharacterized protein</fullName>
    </submittedName>
</protein>
<organism evidence="2 3">
    <name type="scientific">Scleroderma citrinum Foug A</name>
    <dbReference type="NCBI Taxonomy" id="1036808"/>
    <lineage>
        <taxon>Eukaryota</taxon>
        <taxon>Fungi</taxon>
        <taxon>Dikarya</taxon>
        <taxon>Basidiomycota</taxon>
        <taxon>Agaricomycotina</taxon>
        <taxon>Agaricomycetes</taxon>
        <taxon>Agaricomycetidae</taxon>
        <taxon>Boletales</taxon>
        <taxon>Sclerodermatineae</taxon>
        <taxon>Sclerodermataceae</taxon>
        <taxon>Scleroderma</taxon>
    </lineage>
</organism>
<feature type="region of interest" description="Disordered" evidence="1">
    <location>
        <begin position="64"/>
        <end position="121"/>
    </location>
</feature>
<dbReference type="HOGENOM" id="CLU_839802_0_0_1"/>
<dbReference type="InParanoid" id="A0A0C3E2B6"/>
<dbReference type="AlphaFoldDB" id="A0A0C3E2B6"/>
<evidence type="ECO:0000313" key="2">
    <source>
        <dbReference type="EMBL" id="KIM62624.1"/>
    </source>
</evidence>
<keyword evidence="3" id="KW-1185">Reference proteome</keyword>